<keyword evidence="1" id="KW-0819">tRNA processing</keyword>
<dbReference type="InterPro" id="IPR016024">
    <property type="entry name" value="ARM-type_fold"/>
</dbReference>
<keyword evidence="5" id="KW-1185">Reference proteome</keyword>
<dbReference type="GO" id="GO:0006405">
    <property type="term" value="P:RNA export from nucleus"/>
    <property type="evidence" value="ECO:0007669"/>
    <property type="project" value="TreeGrafter"/>
</dbReference>
<dbReference type="GO" id="GO:0005049">
    <property type="term" value="F:nuclear export signal receptor activity"/>
    <property type="evidence" value="ECO:0007669"/>
    <property type="project" value="InterPro"/>
</dbReference>
<dbReference type="Gene3D" id="1.25.10.10">
    <property type="entry name" value="Leucine-rich Repeat Variant"/>
    <property type="match status" value="1"/>
</dbReference>
<evidence type="ECO:0000259" key="3">
    <source>
        <dbReference type="Pfam" id="PF08389"/>
    </source>
</evidence>
<dbReference type="OrthoDB" id="2215036at2759"/>
<dbReference type="PANTHER" id="PTHR11223">
    <property type="entry name" value="EXPORTIN 1/5"/>
    <property type="match status" value="1"/>
</dbReference>
<evidence type="ECO:0000313" key="5">
    <source>
        <dbReference type="Proteomes" id="UP001146351"/>
    </source>
</evidence>
<dbReference type="EMBL" id="JAPQKO010000005">
    <property type="protein sequence ID" value="KAJ5161114.1"/>
    <property type="molecule type" value="Genomic_DNA"/>
</dbReference>
<evidence type="ECO:0000313" key="4">
    <source>
        <dbReference type="EMBL" id="KAJ5161114.1"/>
    </source>
</evidence>
<organism evidence="4 5">
    <name type="scientific">Penicillium capsulatum</name>
    <dbReference type="NCBI Taxonomy" id="69766"/>
    <lineage>
        <taxon>Eukaryota</taxon>
        <taxon>Fungi</taxon>
        <taxon>Dikarya</taxon>
        <taxon>Ascomycota</taxon>
        <taxon>Pezizomycotina</taxon>
        <taxon>Eurotiomycetes</taxon>
        <taxon>Eurotiomycetidae</taxon>
        <taxon>Eurotiales</taxon>
        <taxon>Aspergillaceae</taxon>
        <taxon>Penicillium</taxon>
    </lineage>
</organism>
<dbReference type="PANTHER" id="PTHR11223:SF3">
    <property type="entry name" value="EXPORTIN-5"/>
    <property type="match status" value="1"/>
</dbReference>
<comment type="caution">
    <text evidence="4">The sequence shown here is derived from an EMBL/GenBank/DDBJ whole genome shotgun (WGS) entry which is preliminary data.</text>
</comment>
<accession>A0A9W9HY34</accession>
<dbReference type="GO" id="GO:0003723">
    <property type="term" value="F:RNA binding"/>
    <property type="evidence" value="ECO:0007669"/>
    <property type="project" value="TreeGrafter"/>
</dbReference>
<evidence type="ECO:0000256" key="1">
    <source>
        <dbReference type="ARBA" id="ARBA00022694"/>
    </source>
</evidence>
<reference evidence="4" key="2">
    <citation type="journal article" date="2023" name="IMA Fungus">
        <title>Comparative genomic study of the Penicillium genus elucidates a diverse pangenome and 15 lateral gene transfer events.</title>
        <authorList>
            <person name="Petersen C."/>
            <person name="Sorensen T."/>
            <person name="Nielsen M.R."/>
            <person name="Sondergaard T.E."/>
            <person name="Sorensen J.L."/>
            <person name="Fitzpatrick D.A."/>
            <person name="Frisvad J.C."/>
            <person name="Nielsen K.L."/>
        </authorList>
    </citation>
    <scope>NUCLEOTIDE SEQUENCE</scope>
    <source>
        <strain evidence="4">IBT 21917</strain>
    </source>
</reference>
<dbReference type="InterPro" id="IPR013598">
    <property type="entry name" value="Exportin-1/Importin-b-like"/>
</dbReference>
<dbReference type="GO" id="GO:0042565">
    <property type="term" value="C:RNA nuclear export complex"/>
    <property type="evidence" value="ECO:0007669"/>
    <property type="project" value="TreeGrafter"/>
</dbReference>
<dbReference type="GO" id="GO:0005634">
    <property type="term" value="C:nucleus"/>
    <property type="evidence" value="ECO:0007669"/>
    <property type="project" value="TreeGrafter"/>
</dbReference>
<dbReference type="GO" id="GO:0008033">
    <property type="term" value="P:tRNA processing"/>
    <property type="evidence" value="ECO:0007669"/>
    <property type="project" value="UniProtKB-KW"/>
</dbReference>
<dbReference type="GO" id="GO:0005737">
    <property type="term" value="C:cytoplasm"/>
    <property type="evidence" value="ECO:0007669"/>
    <property type="project" value="TreeGrafter"/>
</dbReference>
<dbReference type="Pfam" id="PF08389">
    <property type="entry name" value="Xpo1"/>
    <property type="match status" value="1"/>
</dbReference>
<dbReference type="InterPro" id="IPR045065">
    <property type="entry name" value="XPO1/5"/>
</dbReference>
<reference evidence="4" key="1">
    <citation type="submission" date="2022-11" db="EMBL/GenBank/DDBJ databases">
        <authorList>
            <person name="Petersen C."/>
        </authorList>
    </citation>
    <scope>NUCLEOTIDE SEQUENCE</scope>
    <source>
        <strain evidence="4">IBT 21917</strain>
    </source>
</reference>
<name>A0A9W9HY34_9EURO</name>
<dbReference type="InterPro" id="IPR011989">
    <property type="entry name" value="ARM-like"/>
</dbReference>
<protein>
    <recommendedName>
        <fullName evidence="3">Exportin-1/Importin-beta-like domain-containing protein</fullName>
    </recommendedName>
</protein>
<feature type="domain" description="Exportin-1/Importin-beta-like" evidence="3">
    <location>
        <begin position="106"/>
        <end position="271"/>
    </location>
</feature>
<dbReference type="AlphaFoldDB" id="A0A9W9HY34"/>
<comment type="function">
    <text evidence="2">tRNA nucleus export receptor which facilitates tRNA translocation across the nuclear pore complex. Involved in pre-tRNA splicing, probably by affecting the interaction of pre-tRNA with splicing endonuclease.</text>
</comment>
<gene>
    <name evidence="4" type="ORF">N7492_006506</name>
</gene>
<proteinExistence type="predicted"/>
<evidence type="ECO:0000256" key="2">
    <source>
        <dbReference type="ARBA" id="ARBA00025147"/>
    </source>
</evidence>
<dbReference type="Proteomes" id="UP001146351">
    <property type="component" value="Unassembled WGS sequence"/>
</dbReference>
<sequence length="289" mass="32199">MAAEELSEAGMADIIRALEVIHSPGSTNELRKQALSFVESLKDNEAAPRNGFLLASRTDHAPVVRYFGLTLLDHVLRHLSFANTEISVNLRSMILQLAENIRPEDPNYLRNKIPQLWSEAAKKSWGLDWIDMDEALVKFWGSSLVHNELVLSVLETLSEDVFFREDTVSSLRGTELNRALVEIFTPAAIVEQINSEKNPSAALRCGQEGWLVRICEFLDNCVQNVPSSPQARDAAVKALLTLRSALSWSVYKAIVASQVVSSIFRSLTCQDEQVLLVRILSLVLTLAKN</sequence>
<dbReference type="GO" id="GO:0006611">
    <property type="term" value="P:protein export from nucleus"/>
    <property type="evidence" value="ECO:0007669"/>
    <property type="project" value="InterPro"/>
</dbReference>
<dbReference type="SUPFAM" id="SSF48371">
    <property type="entry name" value="ARM repeat"/>
    <property type="match status" value="1"/>
</dbReference>